<sequence length="844" mass="91410">MTTVDLTNCDREPIHIPGSVQPHGCMIVCDAEAVTIRRHSSNASAFLGLKEFELVGRRLEEVLGGPVVHEMRNALARSGVPSRAGLMPRYRLPSLDREFDISIHAFKGNAIIEFEKSVPAGPSSPLEFARTLVGRLSDVTTPAQLIKNAARLLRAVLQYDRVMIYQFAPDGSGKVVSEAKRPDLESFMGQHFPASDIPQQARQLYLLNPIRVVSDSSGERFPIMPVLDAAGEPLDLSYAHLRSVSPIHCEYLRNMGVSASMSVSIIVDGALWGLIACHHYSPRSLSMNRRIAAEIFGEFFALQLGALTQKQMLLAAERARDFLNGLLSSAAHVTDASGFLGQHLAAFRNLVESDGVGVWVNGEWRAEGSAPPAEFAGELAAFAGEVCEGRIWATTALAEALPAARAHAEQFAGLLAIPLSQIPRDYLFFFRRELVHMIEWGGDPNKTYASGPHGDRLTPRQSFAVWKETVAGHSKVWTPVERELAESARRTLIEVVLRQSELLADERNKAEIRQKMLNQELNHRVKNILALIKSIVAHPLAEGATIEAYVTSLKGRIEALAIAHDQAMRASGGGLLLDLINAEASPYRTSGGTITVRGPSVSLDARAFSVVALVIHELITNAAKYGALSVKTGELTVDWSVNAGGDCEIVWQERGGPPVTPPSRQGFGSILIGRSIPYDLGGRSDVSFEPQGITAKLCIPAKFVRWTEDAASPEEAPVPVKGKPGRPLDGKRVLLVEDQFIIAMDCEDMLATLGASQVEVCANVSEALSFLSRTAPDLAILDVNLGSETSEPIGNRLRELGVPFLFATGYDDLAILGVAEAATLRKPYNLAALEAALRRLPGVV</sequence>
<dbReference type="InterPro" id="IPR043150">
    <property type="entry name" value="Phytochrome_PHY_sf"/>
</dbReference>
<dbReference type="SUPFAM" id="SSF55781">
    <property type="entry name" value="GAF domain-like"/>
    <property type="match status" value="2"/>
</dbReference>
<dbReference type="Gene3D" id="3.30.450.20">
    <property type="entry name" value="PAS domain"/>
    <property type="match status" value="1"/>
</dbReference>
<keyword evidence="5" id="KW-0716">Sensory transduction</keyword>
<accession>A0ABY0P4P7</accession>
<evidence type="ECO:0000256" key="3">
    <source>
        <dbReference type="ARBA" id="ARBA00022543"/>
    </source>
</evidence>
<evidence type="ECO:0000256" key="2">
    <source>
        <dbReference type="ARBA" id="ARBA00012438"/>
    </source>
</evidence>
<keyword evidence="4 12" id="KW-0597">Phosphoprotein</keyword>
<evidence type="ECO:0000256" key="10">
    <source>
        <dbReference type="ARBA" id="ARBA00022991"/>
    </source>
</evidence>
<evidence type="ECO:0000256" key="5">
    <source>
        <dbReference type="ARBA" id="ARBA00022606"/>
    </source>
</evidence>
<protein>
    <recommendedName>
        <fullName evidence="2">histidine kinase</fullName>
        <ecNumber evidence="2">2.7.13.3</ecNumber>
    </recommendedName>
</protein>
<dbReference type="SUPFAM" id="SSF55785">
    <property type="entry name" value="PYP-like sensor domain (PAS domain)"/>
    <property type="match status" value="1"/>
</dbReference>
<dbReference type="InterPro" id="IPR029016">
    <property type="entry name" value="GAF-like_dom_sf"/>
</dbReference>
<dbReference type="Pfam" id="PF00072">
    <property type="entry name" value="Response_reg"/>
    <property type="match status" value="1"/>
</dbReference>
<dbReference type="InterPro" id="IPR035965">
    <property type="entry name" value="PAS-like_dom_sf"/>
</dbReference>
<gene>
    <name evidence="15" type="ORF">SAMN05421844_10810</name>
</gene>
<evidence type="ECO:0000313" key="15">
    <source>
        <dbReference type="EMBL" id="SDH31305.1"/>
    </source>
</evidence>
<keyword evidence="11" id="KW-0675">Receptor</keyword>
<comment type="catalytic activity">
    <reaction evidence="1">
        <text>ATP + protein L-histidine = ADP + protein N-phospho-L-histidine.</text>
        <dbReference type="EC" id="2.7.13.3"/>
    </reaction>
</comment>
<dbReference type="InterPro" id="IPR013654">
    <property type="entry name" value="PAS_2"/>
</dbReference>
<dbReference type="EC" id="2.7.13.3" evidence="2"/>
<dbReference type="PANTHER" id="PTHR41523:SF7">
    <property type="entry name" value="HISTIDINE KINASE"/>
    <property type="match status" value="1"/>
</dbReference>
<reference evidence="15 16" key="1">
    <citation type="submission" date="2016-10" db="EMBL/GenBank/DDBJ databases">
        <authorList>
            <person name="Varghese N."/>
            <person name="Submissions S."/>
        </authorList>
    </citation>
    <scope>NUCLEOTIDE SEQUENCE [LARGE SCALE GENOMIC DNA]</scope>
    <source>
        <strain evidence="15 16">DSM 26672</strain>
    </source>
</reference>
<keyword evidence="7" id="KW-0547">Nucleotide-binding</keyword>
<dbReference type="SMART" id="SM00911">
    <property type="entry name" value="HWE_HK"/>
    <property type="match status" value="1"/>
</dbReference>
<dbReference type="PRINTS" id="PR01033">
    <property type="entry name" value="PHYTOCHROME"/>
</dbReference>
<dbReference type="PANTHER" id="PTHR41523">
    <property type="entry name" value="TWO-COMPONENT SYSTEM SENSOR PROTEIN"/>
    <property type="match status" value="1"/>
</dbReference>
<dbReference type="SMART" id="SM00448">
    <property type="entry name" value="REC"/>
    <property type="match status" value="1"/>
</dbReference>
<dbReference type="PIRSF" id="PIRSF036397">
    <property type="entry name" value="Bactrphtchrm_rec"/>
    <property type="match status" value="1"/>
</dbReference>
<evidence type="ECO:0000256" key="9">
    <source>
        <dbReference type="ARBA" id="ARBA00022840"/>
    </source>
</evidence>
<dbReference type="Pfam" id="PF01590">
    <property type="entry name" value="GAF"/>
    <property type="match status" value="1"/>
</dbReference>
<evidence type="ECO:0000256" key="6">
    <source>
        <dbReference type="ARBA" id="ARBA00022679"/>
    </source>
</evidence>
<dbReference type="Proteomes" id="UP000199468">
    <property type="component" value="Unassembled WGS sequence"/>
</dbReference>
<dbReference type="InterPro" id="IPR011102">
    <property type="entry name" value="Sig_transdc_His_kinase_HWE"/>
</dbReference>
<evidence type="ECO:0000256" key="1">
    <source>
        <dbReference type="ARBA" id="ARBA00000085"/>
    </source>
</evidence>
<keyword evidence="6" id="KW-0808">Transferase</keyword>
<evidence type="ECO:0000256" key="11">
    <source>
        <dbReference type="ARBA" id="ARBA00023170"/>
    </source>
</evidence>
<evidence type="ECO:0000256" key="12">
    <source>
        <dbReference type="PROSITE-ProRule" id="PRU00169"/>
    </source>
</evidence>
<evidence type="ECO:0000259" key="13">
    <source>
        <dbReference type="PROSITE" id="PS50046"/>
    </source>
</evidence>
<evidence type="ECO:0000313" key="16">
    <source>
        <dbReference type="Proteomes" id="UP000199468"/>
    </source>
</evidence>
<dbReference type="Pfam" id="PF08446">
    <property type="entry name" value="PAS_2"/>
    <property type="match status" value="1"/>
</dbReference>
<dbReference type="InterPro" id="IPR009219">
    <property type="entry name" value="Bactrphtchr_CheY"/>
</dbReference>
<dbReference type="EMBL" id="FNBZ01000008">
    <property type="protein sequence ID" value="SDH31305.1"/>
    <property type="molecule type" value="Genomic_DNA"/>
</dbReference>
<dbReference type="InterPro" id="IPR036890">
    <property type="entry name" value="HATPase_C_sf"/>
</dbReference>
<dbReference type="Pfam" id="PF07536">
    <property type="entry name" value="HWE_HK"/>
    <property type="match status" value="1"/>
</dbReference>
<evidence type="ECO:0000256" key="8">
    <source>
        <dbReference type="ARBA" id="ARBA00022777"/>
    </source>
</evidence>
<evidence type="ECO:0000259" key="14">
    <source>
        <dbReference type="PROSITE" id="PS50110"/>
    </source>
</evidence>
<proteinExistence type="predicted"/>
<keyword evidence="8 15" id="KW-0418">Kinase</keyword>
<keyword evidence="3" id="KW-0600">Photoreceptor protein</keyword>
<dbReference type="PROSITE" id="PS50046">
    <property type="entry name" value="PHYTOCHROME_2"/>
    <property type="match status" value="1"/>
</dbReference>
<feature type="domain" description="Phytochrome chromophore attachment site" evidence="13">
    <location>
        <begin position="141"/>
        <end position="298"/>
    </location>
</feature>
<dbReference type="Gene3D" id="3.30.565.10">
    <property type="entry name" value="Histidine kinase-like ATPase, C-terminal domain"/>
    <property type="match status" value="1"/>
</dbReference>
<dbReference type="SUPFAM" id="SSF52172">
    <property type="entry name" value="CheY-like"/>
    <property type="match status" value="1"/>
</dbReference>
<evidence type="ECO:0000256" key="7">
    <source>
        <dbReference type="ARBA" id="ARBA00022741"/>
    </source>
</evidence>
<dbReference type="Gene3D" id="3.30.450.40">
    <property type="match status" value="1"/>
</dbReference>
<comment type="caution">
    <text evidence="15">The sequence shown here is derived from an EMBL/GenBank/DDBJ whole genome shotgun (WGS) entry which is preliminary data.</text>
</comment>
<organism evidence="15 16">
    <name type="scientific">Bosea robiniae</name>
    <dbReference type="NCBI Taxonomy" id="1036780"/>
    <lineage>
        <taxon>Bacteria</taxon>
        <taxon>Pseudomonadati</taxon>
        <taxon>Pseudomonadota</taxon>
        <taxon>Alphaproteobacteria</taxon>
        <taxon>Hyphomicrobiales</taxon>
        <taxon>Boseaceae</taxon>
        <taxon>Bosea</taxon>
    </lineage>
</organism>
<dbReference type="InterPro" id="IPR013515">
    <property type="entry name" value="Phytochrome_cen-reg"/>
</dbReference>
<name>A0ABY0P4P7_9HYPH</name>
<feature type="modified residue" description="4-aspartylphosphate" evidence="12">
    <location>
        <position position="782"/>
    </location>
</feature>
<dbReference type="Gene3D" id="3.40.50.2300">
    <property type="match status" value="1"/>
</dbReference>
<dbReference type="SMART" id="SM00065">
    <property type="entry name" value="GAF"/>
    <property type="match status" value="1"/>
</dbReference>
<dbReference type="PROSITE" id="PS50110">
    <property type="entry name" value="RESPONSE_REGULATORY"/>
    <property type="match status" value="1"/>
</dbReference>
<evidence type="ECO:0000256" key="4">
    <source>
        <dbReference type="ARBA" id="ARBA00022553"/>
    </source>
</evidence>
<dbReference type="InterPro" id="IPR011006">
    <property type="entry name" value="CheY-like_superfamily"/>
</dbReference>
<keyword evidence="10" id="KW-0157">Chromophore</keyword>
<dbReference type="Gene3D" id="3.30.450.270">
    <property type="match status" value="1"/>
</dbReference>
<feature type="domain" description="Response regulatory" evidence="14">
    <location>
        <begin position="732"/>
        <end position="841"/>
    </location>
</feature>
<dbReference type="GO" id="GO:0016301">
    <property type="term" value="F:kinase activity"/>
    <property type="evidence" value="ECO:0007669"/>
    <property type="project" value="UniProtKB-KW"/>
</dbReference>
<dbReference type="InterPro" id="IPR003018">
    <property type="entry name" value="GAF"/>
</dbReference>
<dbReference type="InterPro" id="IPR001789">
    <property type="entry name" value="Sig_transdc_resp-reg_receiver"/>
</dbReference>
<keyword evidence="9" id="KW-0067">ATP-binding</keyword>
<dbReference type="InterPro" id="IPR001294">
    <property type="entry name" value="Phytochrome"/>
</dbReference>
<keyword evidence="16" id="KW-1185">Reference proteome</keyword>
<dbReference type="Pfam" id="PF00360">
    <property type="entry name" value="PHY"/>
    <property type="match status" value="1"/>
</dbReference>
<dbReference type="InterPro" id="IPR016132">
    <property type="entry name" value="Phyto_chromo_attachment"/>
</dbReference>
<dbReference type="RefSeq" id="WP_091860840.1">
    <property type="nucleotide sequence ID" value="NZ_FNBZ01000008.1"/>
</dbReference>